<dbReference type="RefSeq" id="WP_133767649.1">
    <property type="nucleotide sequence ID" value="NZ_BAAARP010000001.1"/>
</dbReference>
<dbReference type="OrthoDB" id="5123691at2"/>
<dbReference type="Pfam" id="PF13822">
    <property type="entry name" value="ACC_epsilon"/>
    <property type="match status" value="1"/>
</dbReference>
<reference evidence="1 2" key="1">
    <citation type="submission" date="2019-03" db="EMBL/GenBank/DDBJ databases">
        <title>Genomic Encyclopedia of Archaeal and Bacterial Type Strains, Phase II (KMG-II): from individual species to whole genera.</title>
        <authorList>
            <person name="Goeker M."/>
        </authorList>
    </citation>
    <scope>NUCLEOTIDE SEQUENCE [LARGE SCALE GENOMIC DNA]</scope>
    <source>
        <strain evidence="1 2">DSM 24782</strain>
    </source>
</reference>
<keyword evidence="2" id="KW-1185">Reference proteome</keyword>
<comment type="caution">
    <text evidence="1">The sequence shown here is derived from an EMBL/GenBank/DDBJ whole genome shotgun (WGS) entry which is preliminary data.</text>
</comment>
<dbReference type="GO" id="GO:0004658">
    <property type="term" value="F:propionyl-CoA carboxylase activity"/>
    <property type="evidence" value="ECO:0007669"/>
    <property type="project" value="InterPro"/>
</dbReference>
<name>A0A4R7FEW1_9MICO</name>
<proteinExistence type="predicted"/>
<dbReference type="InterPro" id="IPR032716">
    <property type="entry name" value="ACC_epsilon"/>
</dbReference>
<evidence type="ECO:0000313" key="2">
    <source>
        <dbReference type="Proteomes" id="UP000295344"/>
    </source>
</evidence>
<protein>
    <submittedName>
        <fullName evidence="1">Acyl-CoA carboxylase epsilon subunit-like protein</fullName>
    </submittedName>
</protein>
<evidence type="ECO:0000313" key="1">
    <source>
        <dbReference type="EMBL" id="TDS74996.1"/>
    </source>
</evidence>
<gene>
    <name evidence="1" type="ORF">CLV52_3520</name>
</gene>
<organism evidence="1 2">
    <name type="scientific">Amnibacterium kyonggiense</name>
    <dbReference type="NCBI Taxonomy" id="595671"/>
    <lineage>
        <taxon>Bacteria</taxon>
        <taxon>Bacillati</taxon>
        <taxon>Actinomycetota</taxon>
        <taxon>Actinomycetes</taxon>
        <taxon>Micrococcales</taxon>
        <taxon>Microbacteriaceae</taxon>
        <taxon>Amnibacterium</taxon>
    </lineage>
</organism>
<dbReference type="AlphaFoldDB" id="A0A4R7FEW1"/>
<accession>A0A4R7FEW1</accession>
<dbReference type="Proteomes" id="UP000295344">
    <property type="component" value="Unassembled WGS sequence"/>
</dbReference>
<dbReference type="GO" id="GO:0003989">
    <property type="term" value="F:acetyl-CoA carboxylase activity"/>
    <property type="evidence" value="ECO:0007669"/>
    <property type="project" value="InterPro"/>
</dbReference>
<dbReference type="EMBL" id="SOAM01000004">
    <property type="protein sequence ID" value="TDS74996.1"/>
    <property type="molecule type" value="Genomic_DNA"/>
</dbReference>
<sequence>MTDPLPITVVAGSPTDEEAAAIAALFSTLLLEQAVSAEPLPQPAARTAWDRSRRALRTPWPVERDWRSR</sequence>